<dbReference type="InterPro" id="IPR003689">
    <property type="entry name" value="ZIP"/>
</dbReference>
<feature type="transmembrane region" description="Helical" evidence="5">
    <location>
        <begin position="191"/>
        <end position="212"/>
    </location>
</feature>
<evidence type="ECO:0000256" key="4">
    <source>
        <dbReference type="ARBA" id="ARBA00023136"/>
    </source>
</evidence>
<protein>
    <submittedName>
        <fullName evidence="6">Zinc and cadmium transporter</fullName>
    </submittedName>
</protein>
<evidence type="ECO:0000256" key="1">
    <source>
        <dbReference type="ARBA" id="ARBA00004141"/>
    </source>
</evidence>
<feature type="transmembrane region" description="Helical" evidence="5">
    <location>
        <begin position="164"/>
        <end position="185"/>
    </location>
</feature>
<dbReference type="EMBL" id="FNOY01000095">
    <property type="protein sequence ID" value="SDY98999.1"/>
    <property type="molecule type" value="Genomic_DNA"/>
</dbReference>
<dbReference type="Proteomes" id="UP000198640">
    <property type="component" value="Unassembled WGS sequence"/>
</dbReference>
<dbReference type="STRING" id="44576.SAMN05421881_109510"/>
<evidence type="ECO:0000313" key="6">
    <source>
        <dbReference type="EMBL" id="SDY98999.1"/>
    </source>
</evidence>
<gene>
    <name evidence="6" type="ORF">SAMN05421881_109510</name>
</gene>
<dbReference type="AlphaFoldDB" id="A0A1H3PF39"/>
<sequence length="245" mass="25603">MLLWIIGFSVLGSIGAVAGAALMLLLPEGIRRKLVPCLVSYAAGTLLGAAFLGMMPASLGLAPATTIMATVLTGIVLFFVLEKFVLWRHCHDSECEVHGHAGPLILIGDAFHNFVDGIVIAAAFLASIPLGIAAALAVIAHEVPQEIGDFAILLDNGYGRVKALVLNGLSAAATLPGAIMAYYWLGETEEAVPYILALSAASFIYIAVADLIPALHRQVTFAASLRQLVLLLAGIATIAFFHFGG</sequence>
<evidence type="ECO:0000256" key="5">
    <source>
        <dbReference type="SAM" id="Phobius"/>
    </source>
</evidence>
<feature type="transmembrane region" description="Helical" evidence="5">
    <location>
        <begin position="61"/>
        <end position="81"/>
    </location>
</feature>
<reference evidence="6 7" key="1">
    <citation type="submission" date="2016-10" db="EMBL/GenBank/DDBJ databases">
        <authorList>
            <person name="de Groot N.N."/>
        </authorList>
    </citation>
    <scope>NUCLEOTIDE SEQUENCE [LARGE SCALE GENOMIC DNA]</scope>
    <source>
        <strain evidence="6 7">Nm1</strain>
    </source>
</reference>
<dbReference type="GO" id="GO:0046873">
    <property type="term" value="F:metal ion transmembrane transporter activity"/>
    <property type="evidence" value="ECO:0007669"/>
    <property type="project" value="InterPro"/>
</dbReference>
<dbReference type="PANTHER" id="PTHR16950:SF16">
    <property type="entry name" value="ZINC TRANSPORTER ZIP13"/>
    <property type="match status" value="1"/>
</dbReference>
<dbReference type="GO" id="GO:0016020">
    <property type="term" value="C:membrane"/>
    <property type="evidence" value="ECO:0007669"/>
    <property type="project" value="UniProtKB-SubCell"/>
</dbReference>
<keyword evidence="4 5" id="KW-0472">Membrane</keyword>
<keyword evidence="2 5" id="KW-0812">Transmembrane</keyword>
<feature type="transmembrane region" description="Helical" evidence="5">
    <location>
        <begin position="38"/>
        <end position="55"/>
    </location>
</feature>
<feature type="transmembrane region" description="Helical" evidence="5">
    <location>
        <begin position="224"/>
        <end position="243"/>
    </location>
</feature>
<organism evidence="6 7">
    <name type="scientific">Nitrosomonas halophila</name>
    <dbReference type="NCBI Taxonomy" id="44576"/>
    <lineage>
        <taxon>Bacteria</taxon>
        <taxon>Pseudomonadati</taxon>
        <taxon>Pseudomonadota</taxon>
        <taxon>Betaproteobacteria</taxon>
        <taxon>Nitrosomonadales</taxon>
        <taxon>Nitrosomonadaceae</taxon>
        <taxon>Nitrosomonas</taxon>
    </lineage>
</organism>
<keyword evidence="7" id="KW-1185">Reference proteome</keyword>
<comment type="subcellular location">
    <subcellularLocation>
        <location evidence="1">Membrane</location>
        <topology evidence="1">Multi-pass membrane protein</topology>
    </subcellularLocation>
</comment>
<dbReference type="PANTHER" id="PTHR16950">
    <property type="entry name" value="ZINC TRANSPORTER SLC39A7 HISTIDINE-RICH MEMBRANE PROTEIN KE4"/>
    <property type="match status" value="1"/>
</dbReference>
<dbReference type="OrthoDB" id="9806593at2"/>
<evidence type="ECO:0000256" key="2">
    <source>
        <dbReference type="ARBA" id="ARBA00022692"/>
    </source>
</evidence>
<dbReference type="Pfam" id="PF02535">
    <property type="entry name" value="Zip"/>
    <property type="match status" value="1"/>
</dbReference>
<proteinExistence type="predicted"/>
<keyword evidence="3 5" id="KW-1133">Transmembrane helix</keyword>
<accession>A0A1H3PF39</accession>
<evidence type="ECO:0000256" key="3">
    <source>
        <dbReference type="ARBA" id="ARBA00022989"/>
    </source>
</evidence>
<name>A0A1H3PF39_9PROT</name>
<feature type="transmembrane region" description="Helical" evidence="5">
    <location>
        <begin position="6"/>
        <end position="26"/>
    </location>
</feature>
<evidence type="ECO:0000313" key="7">
    <source>
        <dbReference type="Proteomes" id="UP000198640"/>
    </source>
</evidence>